<comment type="caution">
    <text evidence="7">The sequence shown here is derived from an EMBL/GenBank/DDBJ whole genome shotgun (WGS) entry which is preliminary data.</text>
</comment>
<dbReference type="InterPro" id="IPR041679">
    <property type="entry name" value="DNA2/NAM7-like_C"/>
</dbReference>
<sequence length="166" mass="18727">MLGTVDEYQGKEKPVIIISTVREFSPHARDLRSLLGFVASPKLINVALTKARETLMIVGDPYALIKDPNWKAVVRFCYGRMRYAVREIGDNVPCPKAVRWRKQDRLLDPPVPGSKLPPVVSSRSLPLRVRHCLESFSRNPFVRLMLKIGVLAALAFFLFGLLVSKI</sequence>
<dbReference type="Proteomes" id="UP000186922">
    <property type="component" value="Unassembled WGS sequence"/>
</dbReference>
<dbReference type="PANTHER" id="PTHR43788">
    <property type="entry name" value="DNA2/NAM7 HELICASE FAMILY MEMBER"/>
    <property type="match status" value="1"/>
</dbReference>
<feature type="transmembrane region" description="Helical" evidence="5">
    <location>
        <begin position="144"/>
        <end position="163"/>
    </location>
</feature>
<evidence type="ECO:0000256" key="4">
    <source>
        <dbReference type="ARBA" id="ARBA00022840"/>
    </source>
</evidence>
<dbReference type="AlphaFoldDB" id="A0A1D1VXR0"/>
<dbReference type="Pfam" id="PF13087">
    <property type="entry name" value="AAA_12"/>
    <property type="match status" value="1"/>
</dbReference>
<name>A0A1D1VXR0_RAMVA</name>
<evidence type="ECO:0000256" key="5">
    <source>
        <dbReference type="SAM" id="Phobius"/>
    </source>
</evidence>
<keyword evidence="2" id="KW-0378">Hydrolase</keyword>
<evidence type="ECO:0000259" key="6">
    <source>
        <dbReference type="Pfam" id="PF13087"/>
    </source>
</evidence>
<dbReference type="GO" id="GO:0005524">
    <property type="term" value="F:ATP binding"/>
    <property type="evidence" value="ECO:0007669"/>
    <property type="project" value="UniProtKB-KW"/>
</dbReference>
<keyword evidence="4" id="KW-0067">ATP-binding</keyword>
<evidence type="ECO:0000313" key="8">
    <source>
        <dbReference type="Proteomes" id="UP000186922"/>
    </source>
</evidence>
<keyword evidence="5" id="KW-0472">Membrane</keyword>
<reference evidence="7 8" key="1">
    <citation type="journal article" date="2016" name="Nat. Commun.">
        <title>Extremotolerant tardigrade genome and improved radiotolerance of human cultured cells by tardigrade-unique protein.</title>
        <authorList>
            <person name="Hashimoto T."/>
            <person name="Horikawa D.D."/>
            <person name="Saito Y."/>
            <person name="Kuwahara H."/>
            <person name="Kozuka-Hata H."/>
            <person name="Shin-I T."/>
            <person name="Minakuchi Y."/>
            <person name="Ohishi K."/>
            <person name="Motoyama A."/>
            <person name="Aizu T."/>
            <person name="Enomoto A."/>
            <person name="Kondo K."/>
            <person name="Tanaka S."/>
            <person name="Hara Y."/>
            <person name="Koshikawa S."/>
            <person name="Sagara H."/>
            <person name="Miura T."/>
            <person name="Yokobori S."/>
            <person name="Miyagawa K."/>
            <person name="Suzuki Y."/>
            <person name="Kubo T."/>
            <person name="Oyama M."/>
            <person name="Kohara Y."/>
            <person name="Fujiyama A."/>
            <person name="Arakawa K."/>
            <person name="Katayama T."/>
            <person name="Toyoda A."/>
            <person name="Kunieda T."/>
        </authorList>
    </citation>
    <scope>NUCLEOTIDE SEQUENCE [LARGE SCALE GENOMIC DNA]</scope>
    <source>
        <strain evidence="7 8">YOKOZUNA-1</strain>
    </source>
</reference>
<dbReference type="GO" id="GO:0016787">
    <property type="term" value="F:hydrolase activity"/>
    <property type="evidence" value="ECO:0007669"/>
    <property type="project" value="UniProtKB-KW"/>
</dbReference>
<keyword evidence="1" id="KW-0547">Nucleotide-binding</keyword>
<dbReference type="InterPro" id="IPR027417">
    <property type="entry name" value="P-loop_NTPase"/>
</dbReference>
<accession>A0A1D1VXR0</accession>
<dbReference type="EMBL" id="BDGG01000012">
    <property type="protein sequence ID" value="GAV05871.1"/>
    <property type="molecule type" value="Genomic_DNA"/>
</dbReference>
<evidence type="ECO:0000256" key="3">
    <source>
        <dbReference type="ARBA" id="ARBA00022806"/>
    </source>
</evidence>
<keyword evidence="3" id="KW-0347">Helicase</keyword>
<dbReference type="InterPro" id="IPR050534">
    <property type="entry name" value="Coronavir_polyprotein_1ab"/>
</dbReference>
<keyword evidence="5" id="KW-1133">Transmembrane helix</keyword>
<keyword evidence="8" id="KW-1185">Reference proteome</keyword>
<dbReference type="CDD" id="cd18808">
    <property type="entry name" value="SF1_C_Upf1"/>
    <property type="match status" value="1"/>
</dbReference>
<protein>
    <recommendedName>
        <fullName evidence="6">DNA2/NAM7 helicase-like C-terminal domain-containing protein</fullName>
    </recommendedName>
</protein>
<dbReference type="InterPro" id="IPR047187">
    <property type="entry name" value="SF1_C_Upf1"/>
</dbReference>
<evidence type="ECO:0000256" key="2">
    <source>
        <dbReference type="ARBA" id="ARBA00022801"/>
    </source>
</evidence>
<dbReference type="STRING" id="947166.A0A1D1VXR0"/>
<proteinExistence type="predicted"/>
<keyword evidence="5" id="KW-0812">Transmembrane</keyword>
<dbReference type="GO" id="GO:0043139">
    <property type="term" value="F:5'-3' DNA helicase activity"/>
    <property type="evidence" value="ECO:0007669"/>
    <property type="project" value="TreeGrafter"/>
</dbReference>
<dbReference type="OrthoDB" id="6513042at2759"/>
<evidence type="ECO:0000256" key="1">
    <source>
        <dbReference type="ARBA" id="ARBA00022741"/>
    </source>
</evidence>
<evidence type="ECO:0000313" key="7">
    <source>
        <dbReference type="EMBL" id="GAV05871.1"/>
    </source>
</evidence>
<feature type="domain" description="DNA2/NAM7 helicase-like C-terminal" evidence="6">
    <location>
        <begin position="3"/>
        <end position="60"/>
    </location>
</feature>
<dbReference type="Gene3D" id="3.40.50.300">
    <property type="entry name" value="P-loop containing nucleotide triphosphate hydrolases"/>
    <property type="match status" value="1"/>
</dbReference>
<dbReference type="SUPFAM" id="SSF52540">
    <property type="entry name" value="P-loop containing nucleoside triphosphate hydrolases"/>
    <property type="match status" value="1"/>
</dbReference>
<dbReference type="PANTHER" id="PTHR43788:SF8">
    <property type="entry name" value="DNA-BINDING PROTEIN SMUBP-2"/>
    <property type="match status" value="1"/>
</dbReference>
<organism evidence="7 8">
    <name type="scientific">Ramazzottius varieornatus</name>
    <name type="common">Water bear</name>
    <name type="synonym">Tardigrade</name>
    <dbReference type="NCBI Taxonomy" id="947166"/>
    <lineage>
        <taxon>Eukaryota</taxon>
        <taxon>Metazoa</taxon>
        <taxon>Ecdysozoa</taxon>
        <taxon>Tardigrada</taxon>
        <taxon>Eutardigrada</taxon>
        <taxon>Parachela</taxon>
        <taxon>Hypsibioidea</taxon>
        <taxon>Ramazzottiidae</taxon>
        <taxon>Ramazzottius</taxon>
    </lineage>
</organism>
<gene>
    <name evidence="7" type="primary">RvY_15935-1</name>
    <name evidence="7" type="synonym">RvY_15935.1</name>
    <name evidence="7" type="ORF">RvY_15935</name>
</gene>